<evidence type="ECO:0000256" key="2">
    <source>
        <dbReference type="ARBA" id="ARBA00022448"/>
    </source>
</evidence>
<keyword evidence="4" id="KW-0732">Signal</keyword>
<dbReference type="InterPro" id="IPR036312">
    <property type="entry name" value="Bifun_inhib/LTP/seed_sf"/>
</dbReference>
<evidence type="ECO:0000259" key="5">
    <source>
        <dbReference type="Pfam" id="PF00234"/>
    </source>
</evidence>
<feature type="signal peptide" evidence="4">
    <location>
        <begin position="1"/>
        <end position="21"/>
    </location>
</feature>
<evidence type="ECO:0000313" key="6">
    <source>
        <dbReference type="EMBL" id="KAL0363196.1"/>
    </source>
</evidence>
<dbReference type="AlphaFoldDB" id="A0AAW2Q6L0"/>
<feature type="domain" description="Bifunctional inhibitor/plant lipid transfer protein/seed storage helical" evidence="5">
    <location>
        <begin position="59"/>
        <end position="144"/>
    </location>
</feature>
<dbReference type="PANTHER" id="PTHR33076">
    <property type="entry name" value="NON-SPECIFIC LIPID-TRANSFER PROTEIN 2-RELATED"/>
    <property type="match status" value="1"/>
</dbReference>
<dbReference type="InterPro" id="IPR000528">
    <property type="entry name" value="Plant_nsLTP"/>
</dbReference>
<keyword evidence="2" id="KW-0813">Transport</keyword>
<name>A0AAW2Q6L0_9LAMI</name>
<gene>
    <name evidence="6" type="ORF">Scaly_1274800</name>
</gene>
<comment type="similarity">
    <text evidence="1">Belongs to the plant LTP family.</text>
</comment>
<dbReference type="SUPFAM" id="SSF47699">
    <property type="entry name" value="Bifunctional inhibitor/lipid-transfer protein/seed storage 2S albumin"/>
    <property type="match status" value="1"/>
</dbReference>
<dbReference type="PRINTS" id="PR00382">
    <property type="entry name" value="LIPIDTRNSFER"/>
</dbReference>
<dbReference type="PROSITE" id="PS00597">
    <property type="entry name" value="PLANT_LTP"/>
    <property type="match status" value="1"/>
</dbReference>
<dbReference type="InterPro" id="IPR016140">
    <property type="entry name" value="Bifunc_inhib/LTP/seed_store"/>
</dbReference>
<evidence type="ECO:0000256" key="1">
    <source>
        <dbReference type="ARBA" id="ARBA00009748"/>
    </source>
</evidence>
<dbReference type="Gene3D" id="1.10.110.10">
    <property type="entry name" value="Plant lipid-transfer and hydrophobic proteins"/>
    <property type="match status" value="1"/>
</dbReference>
<proteinExistence type="inferred from homology"/>
<organism evidence="6">
    <name type="scientific">Sesamum calycinum</name>
    <dbReference type="NCBI Taxonomy" id="2727403"/>
    <lineage>
        <taxon>Eukaryota</taxon>
        <taxon>Viridiplantae</taxon>
        <taxon>Streptophyta</taxon>
        <taxon>Embryophyta</taxon>
        <taxon>Tracheophyta</taxon>
        <taxon>Spermatophyta</taxon>
        <taxon>Magnoliopsida</taxon>
        <taxon>eudicotyledons</taxon>
        <taxon>Gunneridae</taxon>
        <taxon>Pentapetalae</taxon>
        <taxon>asterids</taxon>
        <taxon>lamiids</taxon>
        <taxon>Lamiales</taxon>
        <taxon>Pedaliaceae</taxon>
        <taxon>Sesamum</taxon>
    </lineage>
</organism>
<accession>A0AAW2Q6L0</accession>
<sequence>MSVKVVYCLACVMALLVSALAESHANEVSCPQAVALLTPYLAYLMGQAMGTSRVSAISCLNAITRLMPCESYLLGFSSSVSVQCCQGAESLNQLAGSDRGQLKPLCQCLKQAAVSLGVNVDKAKQLPQLCKITVPVPIDPNVNCDRLKINLNWSPFIA</sequence>
<reference evidence="6" key="2">
    <citation type="journal article" date="2024" name="Plant">
        <title>Genomic evolution and insights into agronomic trait innovations of Sesamum species.</title>
        <authorList>
            <person name="Miao H."/>
            <person name="Wang L."/>
            <person name="Qu L."/>
            <person name="Liu H."/>
            <person name="Sun Y."/>
            <person name="Le M."/>
            <person name="Wang Q."/>
            <person name="Wei S."/>
            <person name="Zheng Y."/>
            <person name="Lin W."/>
            <person name="Duan Y."/>
            <person name="Cao H."/>
            <person name="Xiong S."/>
            <person name="Wang X."/>
            <person name="Wei L."/>
            <person name="Li C."/>
            <person name="Ma Q."/>
            <person name="Ju M."/>
            <person name="Zhao R."/>
            <person name="Li G."/>
            <person name="Mu C."/>
            <person name="Tian Q."/>
            <person name="Mei H."/>
            <person name="Zhang T."/>
            <person name="Gao T."/>
            <person name="Zhang H."/>
        </authorList>
    </citation>
    <scope>NUCLEOTIDE SEQUENCE</scope>
    <source>
        <strain evidence="6">KEN8</strain>
    </source>
</reference>
<dbReference type="GO" id="GO:0006869">
    <property type="term" value="P:lipid transport"/>
    <property type="evidence" value="ECO:0007669"/>
    <property type="project" value="InterPro"/>
</dbReference>
<evidence type="ECO:0000256" key="3">
    <source>
        <dbReference type="ARBA" id="ARBA00023121"/>
    </source>
</evidence>
<reference evidence="6" key="1">
    <citation type="submission" date="2020-06" db="EMBL/GenBank/DDBJ databases">
        <authorList>
            <person name="Li T."/>
            <person name="Hu X."/>
            <person name="Zhang T."/>
            <person name="Song X."/>
            <person name="Zhang H."/>
            <person name="Dai N."/>
            <person name="Sheng W."/>
            <person name="Hou X."/>
            <person name="Wei L."/>
        </authorList>
    </citation>
    <scope>NUCLEOTIDE SEQUENCE</scope>
    <source>
        <strain evidence="6">KEN8</strain>
        <tissue evidence="6">Leaf</tissue>
    </source>
</reference>
<dbReference type="Pfam" id="PF00234">
    <property type="entry name" value="Tryp_alpha_amyl"/>
    <property type="match status" value="1"/>
</dbReference>
<dbReference type="EMBL" id="JACGWM010000007">
    <property type="protein sequence ID" value="KAL0363196.1"/>
    <property type="molecule type" value="Genomic_DNA"/>
</dbReference>
<feature type="chain" id="PRO_5043598645" description="Bifunctional inhibitor/plant lipid transfer protein/seed storage helical domain-containing protein" evidence="4">
    <location>
        <begin position="22"/>
        <end position="158"/>
    </location>
</feature>
<evidence type="ECO:0000256" key="4">
    <source>
        <dbReference type="SAM" id="SignalP"/>
    </source>
</evidence>
<comment type="caution">
    <text evidence="6">The sequence shown here is derived from an EMBL/GenBank/DDBJ whole genome shotgun (WGS) entry which is preliminary data.</text>
</comment>
<dbReference type="GO" id="GO:0008289">
    <property type="term" value="F:lipid binding"/>
    <property type="evidence" value="ECO:0007669"/>
    <property type="project" value="UniProtKB-KW"/>
</dbReference>
<protein>
    <recommendedName>
        <fullName evidence="5">Bifunctional inhibitor/plant lipid transfer protein/seed storage helical domain-containing protein</fullName>
    </recommendedName>
</protein>
<dbReference type="CDD" id="cd01960">
    <property type="entry name" value="nsLTP1"/>
    <property type="match status" value="1"/>
</dbReference>
<keyword evidence="3" id="KW-0446">Lipid-binding</keyword>